<dbReference type="Gene3D" id="2.60.110.10">
    <property type="entry name" value="Thaumatin"/>
    <property type="match status" value="1"/>
</dbReference>
<dbReference type="InterPro" id="IPR037176">
    <property type="entry name" value="Osmotin/thaumatin-like_sf"/>
</dbReference>
<dbReference type="PROSITE" id="PS51367">
    <property type="entry name" value="THAUMATIN_2"/>
    <property type="match status" value="1"/>
</dbReference>
<dbReference type="InterPro" id="IPR017949">
    <property type="entry name" value="Thaumatin_CS"/>
</dbReference>
<evidence type="ECO:0000313" key="2">
    <source>
        <dbReference type="EMBL" id="KAK8916091.1"/>
    </source>
</evidence>
<dbReference type="PRINTS" id="PR00347">
    <property type="entry name" value="THAUMATIN"/>
</dbReference>
<dbReference type="PANTHER" id="PTHR31048">
    <property type="entry name" value="OS03G0233200 PROTEIN"/>
    <property type="match status" value="1"/>
</dbReference>
<comment type="caution">
    <text evidence="2">The sequence shown here is derived from an EMBL/GenBank/DDBJ whole genome shotgun (WGS) entry which is preliminary data.</text>
</comment>
<dbReference type="Proteomes" id="UP001418222">
    <property type="component" value="Unassembled WGS sequence"/>
</dbReference>
<feature type="chain" id="PRO_5042855151" evidence="1">
    <location>
        <begin position="31"/>
        <end position="320"/>
    </location>
</feature>
<dbReference type="SUPFAM" id="SSF49870">
    <property type="entry name" value="Osmotin, thaumatin-like protein"/>
    <property type="match status" value="1"/>
</dbReference>
<feature type="signal peptide" evidence="1">
    <location>
        <begin position="1"/>
        <end position="30"/>
    </location>
</feature>
<keyword evidence="3" id="KW-1185">Reference proteome</keyword>
<sequence length="320" mass="33126">MSSSPMSLFPLSSSLVLALILLFLMLLCFSDRAAESATFTFTNNCGNTIWPGILSNSGSPALEPTGFSLPPGTSRCLPAPTGWSGRFWARTSCSPDPSGHFLCATADCGSGTLECDGAAASPPATLVEFTLSSSGGNDFYDVSLVDGYNLPVAVATVHGEGDCESTGCEVDLNQMCPMELRAGEGEACRSACEAFGRPEYCCSGEFATPAACRPSPYSEMFKSACPSAYSYAFDDASSTFTCAGADYSITFCPEAASSLKSTLEQPSPPGNGDGIVVEEDSWFAKLAMGDSAPTSSTGRDAAIFLATAVVSAIFCSLKGL</sequence>
<evidence type="ECO:0000313" key="3">
    <source>
        <dbReference type="Proteomes" id="UP001418222"/>
    </source>
</evidence>
<name>A0AAP0AUP0_9ASPA</name>
<dbReference type="SMART" id="SM00205">
    <property type="entry name" value="THN"/>
    <property type="match status" value="1"/>
</dbReference>
<protein>
    <submittedName>
        <fullName evidence="2">Thaumatin-like protein 1</fullName>
    </submittedName>
</protein>
<dbReference type="FunFam" id="2.60.110.10:FF:000001">
    <property type="entry name" value="THAUMATIN-LIKE PROTEIN 1"/>
    <property type="match status" value="1"/>
</dbReference>
<dbReference type="EMBL" id="JBBWWQ010000020">
    <property type="protein sequence ID" value="KAK8916091.1"/>
    <property type="molecule type" value="Genomic_DNA"/>
</dbReference>
<dbReference type="Pfam" id="PF00314">
    <property type="entry name" value="Thaumatin"/>
    <property type="match status" value="1"/>
</dbReference>
<proteinExistence type="predicted"/>
<keyword evidence="1" id="KW-0732">Signal</keyword>
<evidence type="ECO:0000256" key="1">
    <source>
        <dbReference type="SAM" id="SignalP"/>
    </source>
</evidence>
<dbReference type="PROSITE" id="PS00316">
    <property type="entry name" value="THAUMATIN_1"/>
    <property type="match status" value="1"/>
</dbReference>
<reference evidence="2 3" key="1">
    <citation type="journal article" date="2022" name="Nat. Plants">
        <title>Genomes of leafy and leafless Platanthera orchids illuminate the evolution of mycoheterotrophy.</title>
        <authorList>
            <person name="Li M.H."/>
            <person name="Liu K.W."/>
            <person name="Li Z."/>
            <person name="Lu H.C."/>
            <person name="Ye Q.L."/>
            <person name="Zhang D."/>
            <person name="Wang J.Y."/>
            <person name="Li Y.F."/>
            <person name="Zhong Z.M."/>
            <person name="Liu X."/>
            <person name="Yu X."/>
            <person name="Liu D.K."/>
            <person name="Tu X.D."/>
            <person name="Liu B."/>
            <person name="Hao Y."/>
            <person name="Liao X.Y."/>
            <person name="Jiang Y.T."/>
            <person name="Sun W.H."/>
            <person name="Chen J."/>
            <person name="Chen Y.Q."/>
            <person name="Ai Y."/>
            <person name="Zhai J.W."/>
            <person name="Wu S.S."/>
            <person name="Zhou Z."/>
            <person name="Hsiao Y.Y."/>
            <person name="Wu W.L."/>
            <person name="Chen Y.Y."/>
            <person name="Lin Y.F."/>
            <person name="Hsu J.L."/>
            <person name="Li C.Y."/>
            <person name="Wang Z.W."/>
            <person name="Zhao X."/>
            <person name="Zhong W.Y."/>
            <person name="Ma X.K."/>
            <person name="Ma L."/>
            <person name="Huang J."/>
            <person name="Chen G.Z."/>
            <person name="Huang M.Z."/>
            <person name="Huang L."/>
            <person name="Peng D.H."/>
            <person name="Luo Y.B."/>
            <person name="Zou S.Q."/>
            <person name="Chen S.P."/>
            <person name="Lan S."/>
            <person name="Tsai W.C."/>
            <person name="Van de Peer Y."/>
            <person name="Liu Z.J."/>
        </authorList>
    </citation>
    <scope>NUCLEOTIDE SEQUENCE [LARGE SCALE GENOMIC DNA]</scope>
    <source>
        <strain evidence="2">Lor287</strain>
    </source>
</reference>
<gene>
    <name evidence="2" type="primary">TL1</name>
    <name evidence="2" type="ORF">KSP39_PZI022539</name>
</gene>
<dbReference type="CDD" id="cd09218">
    <property type="entry name" value="TLP-PA"/>
    <property type="match status" value="1"/>
</dbReference>
<organism evidence="2 3">
    <name type="scientific">Platanthera zijinensis</name>
    <dbReference type="NCBI Taxonomy" id="2320716"/>
    <lineage>
        <taxon>Eukaryota</taxon>
        <taxon>Viridiplantae</taxon>
        <taxon>Streptophyta</taxon>
        <taxon>Embryophyta</taxon>
        <taxon>Tracheophyta</taxon>
        <taxon>Spermatophyta</taxon>
        <taxon>Magnoliopsida</taxon>
        <taxon>Liliopsida</taxon>
        <taxon>Asparagales</taxon>
        <taxon>Orchidaceae</taxon>
        <taxon>Orchidoideae</taxon>
        <taxon>Orchideae</taxon>
        <taxon>Orchidinae</taxon>
        <taxon>Platanthera</taxon>
    </lineage>
</organism>
<accession>A0AAP0AUP0</accession>
<dbReference type="InterPro" id="IPR001938">
    <property type="entry name" value="Thaumatin"/>
</dbReference>
<dbReference type="AlphaFoldDB" id="A0AAP0AUP0"/>